<proteinExistence type="predicted"/>
<keyword evidence="2" id="KW-0812">Transmembrane</keyword>
<keyword evidence="2" id="KW-1133">Transmembrane helix</keyword>
<feature type="region of interest" description="Disordered" evidence="1">
    <location>
        <begin position="1"/>
        <end position="25"/>
    </location>
</feature>
<dbReference type="EMBL" id="LBYB01000002">
    <property type="protein sequence ID" value="KKR42435.1"/>
    <property type="molecule type" value="Genomic_DNA"/>
</dbReference>
<dbReference type="Proteomes" id="UP000034881">
    <property type="component" value="Unassembled WGS sequence"/>
</dbReference>
<dbReference type="AlphaFoldDB" id="A0A0G0T5M1"/>
<comment type="caution">
    <text evidence="3">The sequence shown here is derived from an EMBL/GenBank/DDBJ whole genome shotgun (WGS) entry which is preliminary data.</text>
</comment>
<name>A0A0G0T5M1_9BACT</name>
<sequence>MPQTTQPQDPPTTEPVAPQPTTAPSGDSNKLIIFLLAGIVFIAILVGGIYFFLSNQKTQPAQTPISQKPTTLPQENLEQELSNIVLDPQPDADLSTVDGDLNQL</sequence>
<feature type="transmembrane region" description="Helical" evidence="2">
    <location>
        <begin position="31"/>
        <end position="53"/>
    </location>
</feature>
<organism evidence="3 4">
    <name type="scientific">Candidatus Daviesbacteria bacterium GW2011_GWC2_40_12</name>
    <dbReference type="NCBI Taxonomy" id="1618431"/>
    <lineage>
        <taxon>Bacteria</taxon>
        <taxon>Candidatus Daviesiibacteriota</taxon>
    </lineage>
</organism>
<protein>
    <submittedName>
        <fullName evidence="3">Uncharacterized protein</fullName>
    </submittedName>
</protein>
<evidence type="ECO:0000256" key="1">
    <source>
        <dbReference type="SAM" id="MobiDB-lite"/>
    </source>
</evidence>
<evidence type="ECO:0000256" key="2">
    <source>
        <dbReference type="SAM" id="Phobius"/>
    </source>
</evidence>
<evidence type="ECO:0000313" key="3">
    <source>
        <dbReference type="EMBL" id="KKR42435.1"/>
    </source>
</evidence>
<accession>A0A0G0T5M1</accession>
<reference evidence="3 4" key="1">
    <citation type="journal article" date="2015" name="Nature">
        <title>rRNA introns, odd ribosomes, and small enigmatic genomes across a large radiation of phyla.</title>
        <authorList>
            <person name="Brown C.T."/>
            <person name="Hug L.A."/>
            <person name="Thomas B.C."/>
            <person name="Sharon I."/>
            <person name="Castelle C.J."/>
            <person name="Singh A."/>
            <person name="Wilkins M.J."/>
            <person name="Williams K.H."/>
            <person name="Banfield J.F."/>
        </authorList>
    </citation>
    <scope>NUCLEOTIDE SEQUENCE [LARGE SCALE GENOMIC DNA]</scope>
</reference>
<keyword evidence="2" id="KW-0472">Membrane</keyword>
<evidence type="ECO:0000313" key="4">
    <source>
        <dbReference type="Proteomes" id="UP000034881"/>
    </source>
</evidence>
<gene>
    <name evidence="3" type="ORF">UT77_C0002G0088</name>
</gene>